<sequence>MPPSPQIQKLSVSISVFHPDQLSFSDEKSSILQIASMDPKSVDLGRNLWSQVIAEEVGEVEEERRRPRLGVTYGRRRAGGEAHYNPIDEVQVNIVAPNRRSVAHASVVNRVSWNRSLSTRGRSSIAAAAYDNNFYGGNKQRRRARPPLPKGKSVVTLNFDKEKAYFEEVDSCELLEESPSPKNFGTWTMGGKCDDMPIPYFSTILEKSSLLEKWLRYKKLSSGYGQSGPLSQIAEYQPTTAGNHFNSSIMRTPEKVSLKMHSVLHSIQSKSTLNMLEEQILERHLSSLISNQERNIVGDDDLEKIEDVIRKLSLTSCGDPFSALLSVCNQSAPLTLMDVLSKYCEPSHIVKLGEGTYGEAFKAGLKNFN</sequence>
<organism evidence="1 2">
    <name type="scientific">Kalanchoe fedtschenkoi</name>
    <name type="common">Lavender scallops</name>
    <name type="synonym">South American air plant</name>
    <dbReference type="NCBI Taxonomy" id="63787"/>
    <lineage>
        <taxon>Eukaryota</taxon>
        <taxon>Viridiplantae</taxon>
        <taxon>Streptophyta</taxon>
        <taxon>Embryophyta</taxon>
        <taxon>Tracheophyta</taxon>
        <taxon>Spermatophyta</taxon>
        <taxon>Magnoliopsida</taxon>
        <taxon>eudicotyledons</taxon>
        <taxon>Gunneridae</taxon>
        <taxon>Pentapetalae</taxon>
        <taxon>Saxifragales</taxon>
        <taxon>Crassulaceae</taxon>
        <taxon>Kalanchoe</taxon>
    </lineage>
</organism>
<keyword evidence="2" id="KW-1185">Reference proteome</keyword>
<evidence type="ECO:0000313" key="1">
    <source>
        <dbReference type="EnsemblPlants" id="Kaladp0083s0001.1.v1.1"/>
    </source>
</evidence>
<name>A0A7N1A4W0_KALFE</name>
<dbReference type="Gramene" id="Kaladp0083s0001.1.v1.1">
    <property type="protein sequence ID" value="Kaladp0083s0001.1.v1.1"/>
    <property type="gene ID" value="Kaladp0083s0001.v1.1"/>
</dbReference>
<accession>A0A7N1A4W0</accession>
<proteinExistence type="predicted"/>
<evidence type="ECO:0000313" key="2">
    <source>
        <dbReference type="Proteomes" id="UP000594263"/>
    </source>
</evidence>
<dbReference type="Proteomes" id="UP000594263">
    <property type="component" value="Unplaced"/>
</dbReference>
<dbReference type="EnsemblPlants" id="Kaladp0083s0001.1.v1.1">
    <property type="protein sequence ID" value="Kaladp0083s0001.1.v1.1"/>
    <property type="gene ID" value="Kaladp0083s0001.v1.1"/>
</dbReference>
<dbReference type="AlphaFoldDB" id="A0A7N1A4W0"/>
<reference evidence="1" key="1">
    <citation type="submission" date="2021-01" db="UniProtKB">
        <authorList>
            <consortium name="EnsemblPlants"/>
        </authorList>
    </citation>
    <scope>IDENTIFICATION</scope>
</reference>
<protein>
    <submittedName>
        <fullName evidence="1">Uncharacterized protein</fullName>
    </submittedName>
</protein>